<keyword evidence="3" id="KW-0547">Nucleotide-binding</keyword>
<evidence type="ECO:0000256" key="3">
    <source>
        <dbReference type="ARBA" id="ARBA00022741"/>
    </source>
</evidence>
<evidence type="ECO:0000313" key="6">
    <source>
        <dbReference type="EMBL" id="SCB73190.1"/>
    </source>
</evidence>
<name>A0A1C3YT00_9LACO</name>
<protein>
    <submittedName>
        <fullName evidence="6">Multidrug/hemolysin transport system ATP-binding protein</fullName>
    </submittedName>
</protein>
<sequence length="288" mass="32068">MYLETKGLTKAFGDQVAVDKIDMSIDQGSFTAILGPNGAGKSTTISMLLGLLSPTSGKIVYHTKTPKIGVVFQTSVLDAELTVSENLNIRQKMTGKADKSEIDQVMHKLGVSSFANKRYGQLSGGQRRRTDIARALIGDPDILFLDEPTAGLDIQTRKAIWKILTKLRQEEKLTVVLTTHYLEEADQSDMIFIIDQGKLIAHGSATDLKYQYAKNQLILETDDVEVIKEKLSSVQYTVIAENKLQLTPTNTKETLRILREVEPCITHFEYREGTIDDAFIALTGKEMR</sequence>
<reference evidence="7" key="1">
    <citation type="submission" date="2016-08" db="EMBL/GenBank/DDBJ databases">
        <authorList>
            <person name="Varghese N."/>
            <person name="Submissions Spin"/>
        </authorList>
    </citation>
    <scope>NUCLEOTIDE SEQUENCE [LARGE SCALE GENOMIC DNA]</scope>
    <source>
        <strain evidence="7">R-53094</strain>
    </source>
</reference>
<accession>A0A1C3YT00</accession>
<dbReference type="InterPro" id="IPR050763">
    <property type="entry name" value="ABC_transporter_ATP-binding"/>
</dbReference>
<dbReference type="OrthoDB" id="9804819at2"/>
<dbReference type="PROSITE" id="PS50893">
    <property type="entry name" value="ABC_TRANSPORTER_2"/>
    <property type="match status" value="1"/>
</dbReference>
<evidence type="ECO:0000256" key="2">
    <source>
        <dbReference type="ARBA" id="ARBA00022448"/>
    </source>
</evidence>
<dbReference type="Gene3D" id="3.40.50.300">
    <property type="entry name" value="P-loop containing nucleotide triphosphate hydrolases"/>
    <property type="match status" value="1"/>
</dbReference>
<dbReference type="GO" id="GO:0016887">
    <property type="term" value="F:ATP hydrolysis activity"/>
    <property type="evidence" value="ECO:0007669"/>
    <property type="project" value="InterPro"/>
</dbReference>
<dbReference type="PANTHER" id="PTHR42711:SF5">
    <property type="entry name" value="ABC TRANSPORTER ATP-BINDING PROTEIN NATA"/>
    <property type="match status" value="1"/>
</dbReference>
<keyword evidence="7" id="KW-1185">Reference proteome</keyword>
<dbReference type="EMBL" id="FMAO01000001">
    <property type="protein sequence ID" value="SCB73190.1"/>
    <property type="molecule type" value="Genomic_DNA"/>
</dbReference>
<evidence type="ECO:0000259" key="5">
    <source>
        <dbReference type="PROSITE" id="PS50893"/>
    </source>
</evidence>
<dbReference type="GO" id="GO:0005524">
    <property type="term" value="F:ATP binding"/>
    <property type="evidence" value="ECO:0007669"/>
    <property type="project" value="UniProtKB-KW"/>
</dbReference>
<dbReference type="InterPro" id="IPR027417">
    <property type="entry name" value="P-loop_NTPase"/>
</dbReference>
<feature type="domain" description="ABC transporter" evidence="5">
    <location>
        <begin position="3"/>
        <end position="221"/>
    </location>
</feature>
<dbReference type="RefSeq" id="WP_092461159.1">
    <property type="nucleotide sequence ID" value="NZ_BJEE01000002.1"/>
</dbReference>
<dbReference type="Proteomes" id="UP000199268">
    <property type="component" value="Unassembled WGS sequence"/>
</dbReference>
<organism evidence="6 7">
    <name type="scientific">Weissella bombi</name>
    <dbReference type="NCBI Taxonomy" id="1505725"/>
    <lineage>
        <taxon>Bacteria</taxon>
        <taxon>Bacillati</taxon>
        <taxon>Bacillota</taxon>
        <taxon>Bacilli</taxon>
        <taxon>Lactobacillales</taxon>
        <taxon>Lactobacillaceae</taxon>
        <taxon>Weissella</taxon>
    </lineage>
</organism>
<evidence type="ECO:0000256" key="4">
    <source>
        <dbReference type="ARBA" id="ARBA00022840"/>
    </source>
</evidence>
<dbReference type="SMART" id="SM00382">
    <property type="entry name" value="AAA"/>
    <property type="match status" value="1"/>
</dbReference>
<dbReference type="InterPro" id="IPR003439">
    <property type="entry name" value="ABC_transporter-like_ATP-bd"/>
</dbReference>
<proteinExistence type="inferred from homology"/>
<dbReference type="PANTHER" id="PTHR42711">
    <property type="entry name" value="ABC TRANSPORTER ATP-BINDING PROTEIN"/>
    <property type="match status" value="1"/>
</dbReference>
<evidence type="ECO:0000256" key="1">
    <source>
        <dbReference type="ARBA" id="ARBA00005417"/>
    </source>
</evidence>
<comment type="similarity">
    <text evidence="1">Belongs to the ABC transporter superfamily.</text>
</comment>
<dbReference type="Pfam" id="PF00005">
    <property type="entry name" value="ABC_tran"/>
    <property type="match status" value="1"/>
</dbReference>
<keyword evidence="4 6" id="KW-0067">ATP-binding</keyword>
<dbReference type="AlphaFoldDB" id="A0A1C3YT00"/>
<dbReference type="SUPFAM" id="SSF52540">
    <property type="entry name" value="P-loop containing nucleoside triphosphate hydrolases"/>
    <property type="match status" value="1"/>
</dbReference>
<dbReference type="STRING" id="1505725.GA0061074_101112"/>
<evidence type="ECO:0000313" key="7">
    <source>
        <dbReference type="Proteomes" id="UP000199268"/>
    </source>
</evidence>
<keyword evidence="2" id="KW-0813">Transport</keyword>
<gene>
    <name evidence="6" type="ORF">GA0061074_101112</name>
</gene>
<dbReference type="InterPro" id="IPR003593">
    <property type="entry name" value="AAA+_ATPase"/>
</dbReference>